<dbReference type="InterPro" id="IPR020018">
    <property type="entry name" value="Motility-assoc_lipoprot_GldH"/>
</dbReference>
<dbReference type="OrthoDB" id="982482at2"/>
<accession>A0A4Y8VRY6</accession>
<evidence type="ECO:0000313" key="2">
    <source>
        <dbReference type="Proteomes" id="UP000297872"/>
    </source>
</evidence>
<reference evidence="1 2" key="1">
    <citation type="submission" date="2019-02" db="EMBL/GenBank/DDBJ databases">
        <title>Draft Genome Sequence of the Prevotella sp. BCRC 81118, Isolated from Human Feces.</title>
        <authorList>
            <person name="Huang C.-H."/>
        </authorList>
    </citation>
    <scope>NUCLEOTIDE SEQUENCE [LARGE SCALE GENOMIC DNA]</scope>
    <source>
        <strain evidence="1 2">BCRC 81118</strain>
    </source>
</reference>
<proteinExistence type="predicted"/>
<dbReference type="Proteomes" id="UP000297872">
    <property type="component" value="Unassembled WGS sequence"/>
</dbReference>
<organism evidence="1 2">
    <name type="scientific">Segatella hominis</name>
    <dbReference type="NCBI Taxonomy" id="2518605"/>
    <lineage>
        <taxon>Bacteria</taxon>
        <taxon>Pseudomonadati</taxon>
        <taxon>Bacteroidota</taxon>
        <taxon>Bacteroidia</taxon>
        <taxon>Bacteroidales</taxon>
        <taxon>Prevotellaceae</taxon>
        <taxon>Segatella</taxon>
    </lineage>
</organism>
<gene>
    <name evidence="1" type="primary">gldH</name>
    <name evidence="1" type="ORF">EXN75_04870</name>
</gene>
<dbReference type="NCBIfam" id="TIGR03511">
    <property type="entry name" value="GldH_lipo"/>
    <property type="match status" value="1"/>
</dbReference>
<dbReference type="PROSITE" id="PS51257">
    <property type="entry name" value="PROKAR_LIPOPROTEIN"/>
    <property type="match status" value="1"/>
</dbReference>
<keyword evidence="2" id="KW-1185">Reference proteome</keyword>
<dbReference type="EMBL" id="SGVY01000008">
    <property type="protein sequence ID" value="TFH83078.1"/>
    <property type="molecule type" value="Genomic_DNA"/>
</dbReference>
<comment type="caution">
    <text evidence="1">The sequence shown here is derived from an EMBL/GenBank/DDBJ whole genome shotgun (WGS) entry which is preliminary data.</text>
</comment>
<dbReference type="AlphaFoldDB" id="A0A4Y8VRY6"/>
<dbReference type="RefSeq" id="WP_022110052.1">
    <property type="nucleotide sequence ID" value="NZ_CP137559.1"/>
</dbReference>
<dbReference type="GeneID" id="302994627"/>
<sequence>MKKLFYTLLIIGTFTALNFFSSCKDSMVYDSYSHTPIAGWEKNDTLSFDIPPLAASGYYQEHLGLRITGAYPFMGLTLIVEQSIYPDSHNRKEKTVKIDTIQCKLIDKNGATTGQGISYYQYNFPINVYQLNKNDSIHVTIRHDMKREILPGISDIGLKVVKH</sequence>
<dbReference type="Pfam" id="PF14109">
    <property type="entry name" value="GldH_lipo"/>
    <property type="match status" value="1"/>
</dbReference>
<evidence type="ECO:0000313" key="1">
    <source>
        <dbReference type="EMBL" id="TFH83078.1"/>
    </source>
</evidence>
<name>A0A4Y8VRY6_9BACT</name>
<keyword evidence="1" id="KW-0449">Lipoprotein</keyword>
<protein>
    <submittedName>
        <fullName evidence="1">Gliding motility lipoprotein GldH</fullName>
    </submittedName>
</protein>